<dbReference type="SUPFAM" id="SSF55729">
    <property type="entry name" value="Acyl-CoA N-acyltransferases (Nat)"/>
    <property type="match status" value="1"/>
</dbReference>
<dbReference type="RefSeq" id="WP_200824428.1">
    <property type="nucleotide sequence ID" value="NZ_FNVT01000011.1"/>
</dbReference>
<dbReference type="InterPro" id="IPR016181">
    <property type="entry name" value="Acyl_CoA_acyltransferase"/>
</dbReference>
<accession>A0A1H6EMW3</accession>
<dbReference type="Pfam" id="PF00583">
    <property type="entry name" value="Acetyltransf_1"/>
    <property type="match status" value="1"/>
</dbReference>
<name>A0A1H6EMW3_9ACTN</name>
<feature type="region of interest" description="Disordered" evidence="2">
    <location>
        <begin position="171"/>
        <end position="210"/>
    </location>
</feature>
<dbReference type="PROSITE" id="PS51186">
    <property type="entry name" value="GNAT"/>
    <property type="match status" value="1"/>
</dbReference>
<dbReference type="PANTHER" id="PTHR13947:SF37">
    <property type="entry name" value="LD18367P"/>
    <property type="match status" value="1"/>
</dbReference>
<dbReference type="CDD" id="cd04301">
    <property type="entry name" value="NAT_SF"/>
    <property type="match status" value="1"/>
</dbReference>
<protein>
    <submittedName>
        <fullName evidence="4">Acetyltransferase (GNAT) family protein</fullName>
    </submittedName>
</protein>
<proteinExistence type="predicted"/>
<keyword evidence="1 4" id="KW-0808">Transferase</keyword>
<evidence type="ECO:0000259" key="3">
    <source>
        <dbReference type="PROSITE" id="PS51186"/>
    </source>
</evidence>
<evidence type="ECO:0000256" key="1">
    <source>
        <dbReference type="ARBA" id="ARBA00022679"/>
    </source>
</evidence>
<keyword evidence="5" id="KW-1185">Reference proteome</keyword>
<gene>
    <name evidence="4" type="ORF">SAMN05444920_111207</name>
</gene>
<evidence type="ECO:0000313" key="5">
    <source>
        <dbReference type="Proteomes" id="UP000236732"/>
    </source>
</evidence>
<dbReference type="PANTHER" id="PTHR13947">
    <property type="entry name" value="GNAT FAMILY N-ACETYLTRANSFERASE"/>
    <property type="match status" value="1"/>
</dbReference>
<sequence>MNPYTVVTAAPHHLEGARKVMLDTFYREFGYGYQPAWHWDVVDLEATYLLTARHTLIVALHGEEVVGTTAVRAGGPKSPPHPEWLARLYPDDSTAQLFRVYVAPAHRRHGLAREMVRRATRFVAGRYRSLYLHTDTRVPGAEAFWRSLAEPVYDARDGDPGRFQTLHLEIALPSAGQPQHERDGHERDRRPHRPPAGSGPVPQHRPAQRP</sequence>
<evidence type="ECO:0000313" key="4">
    <source>
        <dbReference type="EMBL" id="SEG98139.1"/>
    </source>
</evidence>
<feature type="compositionally biased region" description="Basic and acidic residues" evidence="2">
    <location>
        <begin position="179"/>
        <end position="189"/>
    </location>
</feature>
<evidence type="ECO:0000256" key="2">
    <source>
        <dbReference type="SAM" id="MobiDB-lite"/>
    </source>
</evidence>
<dbReference type="Gene3D" id="3.40.630.30">
    <property type="match status" value="1"/>
</dbReference>
<dbReference type="AlphaFoldDB" id="A0A1H6EMW3"/>
<feature type="domain" description="N-acetyltransferase" evidence="3">
    <location>
        <begin position="4"/>
        <end position="173"/>
    </location>
</feature>
<dbReference type="InterPro" id="IPR050769">
    <property type="entry name" value="NAT_camello-type"/>
</dbReference>
<reference evidence="4 5" key="1">
    <citation type="submission" date="2016-10" db="EMBL/GenBank/DDBJ databases">
        <authorList>
            <person name="de Groot N.N."/>
        </authorList>
    </citation>
    <scope>NUCLEOTIDE SEQUENCE [LARGE SCALE GENOMIC DNA]</scope>
    <source>
        <strain evidence="4 5">CGMCC 4.7037</strain>
    </source>
</reference>
<dbReference type="Proteomes" id="UP000236732">
    <property type="component" value="Unassembled WGS sequence"/>
</dbReference>
<dbReference type="InterPro" id="IPR000182">
    <property type="entry name" value="GNAT_dom"/>
</dbReference>
<dbReference type="GO" id="GO:0008080">
    <property type="term" value="F:N-acetyltransferase activity"/>
    <property type="evidence" value="ECO:0007669"/>
    <property type="project" value="InterPro"/>
</dbReference>
<dbReference type="EMBL" id="FNVT01000011">
    <property type="protein sequence ID" value="SEG98139.1"/>
    <property type="molecule type" value="Genomic_DNA"/>
</dbReference>
<organism evidence="4 5">
    <name type="scientific">Nonomuraea solani</name>
    <dbReference type="NCBI Taxonomy" id="1144553"/>
    <lineage>
        <taxon>Bacteria</taxon>
        <taxon>Bacillati</taxon>
        <taxon>Actinomycetota</taxon>
        <taxon>Actinomycetes</taxon>
        <taxon>Streptosporangiales</taxon>
        <taxon>Streptosporangiaceae</taxon>
        <taxon>Nonomuraea</taxon>
    </lineage>
</organism>